<accession>A0A8J7DPE6</accession>
<keyword evidence="3" id="KW-1185">Reference proteome</keyword>
<dbReference type="AlphaFoldDB" id="A0A8J7DPE6"/>
<evidence type="ECO:0000313" key="3">
    <source>
        <dbReference type="Proteomes" id="UP000636505"/>
    </source>
</evidence>
<dbReference type="InterPro" id="IPR036397">
    <property type="entry name" value="RNaseH_sf"/>
</dbReference>
<dbReference type="Proteomes" id="UP000636505">
    <property type="component" value="Unassembled WGS sequence"/>
</dbReference>
<name>A0A8J7DPE6_9CYAN</name>
<dbReference type="EMBL" id="JADEXG010000060">
    <property type="protein sequence ID" value="MBE9079565.1"/>
    <property type="molecule type" value="Genomic_DNA"/>
</dbReference>
<evidence type="ECO:0000313" key="2">
    <source>
        <dbReference type="EMBL" id="MBE9079565.1"/>
    </source>
</evidence>
<dbReference type="GO" id="GO:0003676">
    <property type="term" value="F:nucleic acid binding"/>
    <property type="evidence" value="ECO:0007669"/>
    <property type="project" value="InterPro"/>
</dbReference>
<dbReference type="InterPro" id="IPR038717">
    <property type="entry name" value="Tc1-like_DDE_dom"/>
</dbReference>
<organism evidence="2 3">
    <name type="scientific">Vasconcelosia minhoensis LEGE 07310</name>
    <dbReference type="NCBI Taxonomy" id="915328"/>
    <lineage>
        <taxon>Bacteria</taxon>
        <taxon>Bacillati</taxon>
        <taxon>Cyanobacteriota</taxon>
        <taxon>Cyanophyceae</taxon>
        <taxon>Nodosilineales</taxon>
        <taxon>Cymatolegaceae</taxon>
        <taxon>Vasconcelosia</taxon>
        <taxon>Vasconcelosia minhoensis</taxon>
    </lineage>
</organism>
<dbReference type="Gene3D" id="3.30.420.10">
    <property type="entry name" value="Ribonuclease H-like superfamily/Ribonuclease H"/>
    <property type="match status" value="1"/>
</dbReference>
<sequence length="189" mass="22198">MKTRFQIECSRDPWRKVLKTLGFSWKKARKLLNKANPQQRAGFLKVSFYGLYLYDLAQVRIWPYEAGNQDNTVEVLERLRAEFPDLPIKLVWDGAPYHRAKRVSASAHDLNIGLVPLPAYSPDFMPVEHLGHWLREEITYHTCYEREADLIAQVERFQFRLNDDPLALSQRLWVSTQLDPEVEKLRVST</sequence>
<evidence type="ECO:0000259" key="1">
    <source>
        <dbReference type="Pfam" id="PF13358"/>
    </source>
</evidence>
<proteinExistence type="predicted"/>
<comment type="caution">
    <text evidence="2">The sequence shown here is derived from an EMBL/GenBank/DDBJ whole genome shotgun (WGS) entry which is preliminary data.</text>
</comment>
<protein>
    <submittedName>
        <fullName evidence="2">Transposase</fullName>
    </submittedName>
</protein>
<reference evidence="2" key="1">
    <citation type="submission" date="2020-10" db="EMBL/GenBank/DDBJ databases">
        <authorList>
            <person name="Castelo-Branco R."/>
            <person name="Eusebio N."/>
            <person name="Adriana R."/>
            <person name="Vieira A."/>
            <person name="Brugerolle De Fraissinette N."/>
            <person name="Rezende De Castro R."/>
            <person name="Schneider M.P."/>
            <person name="Vasconcelos V."/>
            <person name="Leao P.N."/>
        </authorList>
    </citation>
    <scope>NUCLEOTIDE SEQUENCE</scope>
    <source>
        <strain evidence="2">LEGE 07310</strain>
    </source>
</reference>
<dbReference type="Pfam" id="PF13358">
    <property type="entry name" value="DDE_3"/>
    <property type="match status" value="1"/>
</dbReference>
<gene>
    <name evidence="2" type="ORF">IQ241_20070</name>
</gene>
<feature type="domain" description="Tc1-like transposase DDE" evidence="1">
    <location>
        <begin position="42"/>
        <end position="147"/>
    </location>
</feature>